<sequence length="121" mass="13634">MKLNHLNLTVTDVAAAKQFLQTYFELTDRSPSGNPREHSFALLSDDNGMVLTLMKGTEVQYPKTFHIGFVQESEEKVNELNQRLKNDGFEVSPPQRSHGWTFYIKAPGGFTVEVMALEKGS</sequence>
<dbReference type="Pfam" id="PF00903">
    <property type="entry name" value="Glyoxalase"/>
    <property type="match status" value="1"/>
</dbReference>
<reference evidence="2 3" key="1">
    <citation type="submission" date="2020-05" db="EMBL/GenBank/DDBJ databases">
        <title>Whole genome sequencing and identification of novel metabolites from Paenibacillus alvei strain JR949.</title>
        <authorList>
            <person name="Rajendhran J."/>
            <person name="Sree Pranav P."/>
            <person name="Mahalakshmi B."/>
            <person name="Karthikeyan R."/>
        </authorList>
    </citation>
    <scope>NUCLEOTIDE SEQUENCE [LARGE SCALE GENOMIC DNA]</scope>
    <source>
        <strain evidence="2 3">JR949</strain>
    </source>
</reference>
<accession>A0AAP7A777</accession>
<gene>
    <name evidence="2" type="ORF">HMI46_25220</name>
</gene>
<evidence type="ECO:0000313" key="3">
    <source>
        <dbReference type="Proteomes" id="UP000552038"/>
    </source>
</evidence>
<feature type="domain" description="VOC" evidence="1">
    <location>
        <begin position="2"/>
        <end position="117"/>
    </location>
</feature>
<dbReference type="PROSITE" id="PS51819">
    <property type="entry name" value="VOC"/>
    <property type="match status" value="1"/>
</dbReference>
<evidence type="ECO:0000259" key="1">
    <source>
        <dbReference type="PROSITE" id="PS51819"/>
    </source>
</evidence>
<dbReference type="Proteomes" id="UP000552038">
    <property type="component" value="Unassembled WGS sequence"/>
</dbReference>
<comment type="caution">
    <text evidence="2">The sequence shown here is derived from an EMBL/GenBank/DDBJ whole genome shotgun (WGS) entry which is preliminary data.</text>
</comment>
<proteinExistence type="predicted"/>
<dbReference type="InterPro" id="IPR004360">
    <property type="entry name" value="Glyas_Fos-R_dOase_dom"/>
</dbReference>
<dbReference type="RefSeq" id="WP_171419610.1">
    <property type="nucleotide sequence ID" value="NZ_JABFOR010000058.1"/>
</dbReference>
<name>A0AAP7A777_PAEAL</name>
<dbReference type="SUPFAM" id="SSF54593">
    <property type="entry name" value="Glyoxalase/Bleomycin resistance protein/Dihydroxybiphenyl dioxygenase"/>
    <property type="match status" value="1"/>
</dbReference>
<evidence type="ECO:0000313" key="2">
    <source>
        <dbReference type="EMBL" id="NOJ73817.1"/>
    </source>
</evidence>
<dbReference type="EMBL" id="JABFOR010000058">
    <property type="protein sequence ID" value="NOJ73817.1"/>
    <property type="molecule type" value="Genomic_DNA"/>
</dbReference>
<dbReference type="InterPro" id="IPR029068">
    <property type="entry name" value="Glyas_Bleomycin-R_OHBP_Dase"/>
</dbReference>
<dbReference type="PANTHER" id="PTHR36113:SF3">
    <property type="entry name" value="SLL5075 PROTEIN"/>
    <property type="match status" value="1"/>
</dbReference>
<dbReference type="AlphaFoldDB" id="A0AAP7A777"/>
<dbReference type="InterPro" id="IPR037523">
    <property type="entry name" value="VOC_core"/>
</dbReference>
<dbReference type="PANTHER" id="PTHR36113">
    <property type="entry name" value="LYASE, PUTATIVE-RELATED-RELATED"/>
    <property type="match status" value="1"/>
</dbReference>
<protein>
    <submittedName>
        <fullName evidence="2">VOC family protein</fullName>
    </submittedName>
</protein>
<dbReference type="InterPro" id="IPR051332">
    <property type="entry name" value="Fosfomycin_Res_Enzymes"/>
</dbReference>
<organism evidence="2 3">
    <name type="scientific">Paenibacillus alvei</name>
    <name type="common">Bacillus alvei</name>
    <dbReference type="NCBI Taxonomy" id="44250"/>
    <lineage>
        <taxon>Bacteria</taxon>
        <taxon>Bacillati</taxon>
        <taxon>Bacillota</taxon>
        <taxon>Bacilli</taxon>
        <taxon>Bacillales</taxon>
        <taxon>Paenibacillaceae</taxon>
        <taxon>Paenibacillus</taxon>
    </lineage>
</organism>
<dbReference type="Gene3D" id="3.10.180.10">
    <property type="entry name" value="2,3-Dihydroxybiphenyl 1,2-Dioxygenase, domain 1"/>
    <property type="match status" value="1"/>
</dbReference>